<dbReference type="PANTHER" id="PTHR28620:SF1">
    <property type="entry name" value="CENP-V_GFA DOMAIN-CONTAINING PROTEIN"/>
    <property type="match status" value="1"/>
</dbReference>
<organism evidence="5 6">
    <name type="scientific">Erwinia rhapontici</name>
    <name type="common">Pectobacterium rhapontici</name>
    <dbReference type="NCBI Taxonomy" id="55212"/>
    <lineage>
        <taxon>Bacteria</taxon>
        <taxon>Pseudomonadati</taxon>
        <taxon>Pseudomonadota</taxon>
        <taxon>Gammaproteobacteria</taxon>
        <taxon>Enterobacterales</taxon>
        <taxon>Erwiniaceae</taxon>
        <taxon>Erwinia</taxon>
    </lineage>
</organism>
<dbReference type="Gene3D" id="2.170.150.70">
    <property type="match status" value="1"/>
</dbReference>
<reference evidence="5 6" key="1">
    <citation type="submission" date="2021-01" db="EMBL/GenBank/DDBJ databases">
        <title>Complete genome sequence of Erwinia rhapontici MAFF 311153.</title>
        <authorList>
            <person name="Morohoshi T."/>
            <person name="Someya N."/>
        </authorList>
    </citation>
    <scope>NUCLEOTIDE SEQUENCE [LARGE SCALE GENOMIC DNA]</scope>
    <source>
        <strain evidence="5 6">MAFF 311153</strain>
    </source>
</reference>
<dbReference type="EMBL" id="AP024329">
    <property type="protein sequence ID" value="BCQ34998.1"/>
    <property type="molecule type" value="Genomic_DNA"/>
</dbReference>
<evidence type="ECO:0000256" key="3">
    <source>
        <dbReference type="ARBA" id="ARBA00022833"/>
    </source>
</evidence>
<evidence type="ECO:0000313" key="6">
    <source>
        <dbReference type="Proteomes" id="UP000677515"/>
    </source>
</evidence>
<evidence type="ECO:0000256" key="1">
    <source>
        <dbReference type="ARBA" id="ARBA00005495"/>
    </source>
</evidence>
<dbReference type="InterPro" id="IPR011057">
    <property type="entry name" value="Mss4-like_sf"/>
</dbReference>
<sequence>MSPCVLILVAGSPTDNGVLTMTENISAQCHCGTVAFNVTLIDGLNSARRCNCTFCRMRGAVVVFASAIDVIKGKEALTEYRFNSREVAHYFCSVCGIYTFHQSRSNPHQYGVNAACLEGVSPFDFTALNVTDGVNHPKDGGAGGVAGVLSYVPRERK</sequence>
<proteinExistence type="inferred from homology"/>
<dbReference type="PROSITE" id="PS51891">
    <property type="entry name" value="CENP_V_GFA"/>
    <property type="match status" value="1"/>
</dbReference>
<dbReference type="PANTHER" id="PTHR28620">
    <property type="entry name" value="CENTROMERE PROTEIN V"/>
    <property type="match status" value="1"/>
</dbReference>
<dbReference type="Pfam" id="PF04828">
    <property type="entry name" value="GFA"/>
    <property type="match status" value="1"/>
</dbReference>
<evidence type="ECO:0000313" key="5">
    <source>
        <dbReference type="EMBL" id="BCQ34998.1"/>
    </source>
</evidence>
<protein>
    <recommendedName>
        <fullName evidence="4">CENP-V/GFA domain-containing protein</fullName>
    </recommendedName>
</protein>
<evidence type="ECO:0000259" key="4">
    <source>
        <dbReference type="PROSITE" id="PS51891"/>
    </source>
</evidence>
<dbReference type="InterPro" id="IPR006913">
    <property type="entry name" value="CENP-V/GFA"/>
</dbReference>
<name>A0ABN6DMC7_ERWRD</name>
<keyword evidence="2" id="KW-0479">Metal-binding</keyword>
<dbReference type="Proteomes" id="UP000677515">
    <property type="component" value="Chromosome"/>
</dbReference>
<gene>
    <name evidence="5" type="ORF">ERHA53_23410</name>
</gene>
<accession>A0ABN6DMC7</accession>
<evidence type="ECO:0000256" key="2">
    <source>
        <dbReference type="ARBA" id="ARBA00022723"/>
    </source>
</evidence>
<keyword evidence="3" id="KW-0862">Zinc</keyword>
<comment type="similarity">
    <text evidence="1">Belongs to the Gfa family.</text>
</comment>
<keyword evidence="6" id="KW-1185">Reference proteome</keyword>
<dbReference type="InterPro" id="IPR052355">
    <property type="entry name" value="CENP-V-like"/>
</dbReference>
<feature type="domain" description="CENP-V/GFA" evidence="4">
    <location>
        <begin position="25"/>
        <end position="139"/>
    </location>
</feature>
<dbReference type="SUPFAM" id="SSF51316">
    <property type="entry name" value="Mss4-like"/>
    <property type="match status" value="1"/>
</dbReference>